<keyword evidence="1" id="KW-0472">Membrane</keyword>
<gene>
    <name evidence="2" type="ORF">EPJ70_04890</name>
</gene>
<dbReference type="EMBL" id="SAYG01000006">
    <property type="protein sequence ID" value="TXJ45724.1"/>
    <property type="molecule type" value="Genomic_DNA"/>
</dbReference>
<name>A0A5C8F8J3_9SPIR</name>
<accession>A0A5C8F8J3</accession>
<protein>
    <submittedName>
        <fullName evidence="2">Uncharacterized protein</fullName>
    </submittedName>
</protein>
<comment type="caution">
    <text evidence="2">The sequence shown here is derived from an EMBL/GenBank/DDBJ whole genome shotgun (WGS) entry which is preliminary data.</text>
</comment>
<proteinExistence type="predicted"/>
<dbReference type="RefSeq" id="WP_147526322.1">
    <property type="nucleotide sequence ID" value="NZ_SAYG01000006.1"/>
</dbReference>
<dbReference type="Proteomes" id="UP000324574">
    <property type="component" value="Unassembled WGS sequence"/>
</dbReference>
<reference evidence="2 3" key="1">
    <citation type="journal article" date="1992" name="Lakartidningen">
        <title>[Penicillin V and not amoxicillin is the first choice preparation in acute otitis].</title>
        <authorList>
            <person name="Kamme C."/>
            <person name="Lundgren K."/>
            <person name="Prellner K."/>
        </authorList>
    </citation>
    <scope>NUCLEOTIDE SEQUENCE [LARGE SCALE GENOMIC DNA]</scope>
    <source>
        <strain evidence="2 3">PC3714II</strain>
    </source>
</reference>
<evidence type="ECO:0000256" key="1">
    <source>
        <dbReference type="SAM" id="Phobius"/>
    </source>
</evidence>
<sequence>MANYKDHKTWQVISNITLCNYSNIEKRLRYKDNFSNNMLIYYSLFIIINSLTAYYFTNCYNQALSKYFNVVLSIILLVYSLIYNNSKYTERIINITKSINSINEIRRSINKSNIEEFKCKYYSITATTELRTEIDFFTTVKQLCIEKNTTIWKLRKKEDITDEMEAKIKNYISELAYIHFIQIKIYFYNFIDTIIVLIPIIIFLICCFIK</sequence>
<evidence type="ECO:0000313" key="3">
    <source>
        <dbReference type="Proteomes" id="UP000324574"/>
    </source>
</evidence>
<feature type="transmembrane region" description="Helical" evidence="1">
    <location>
        <begin position="39"/>
        <end position="57"/>
    </location>
</feature>
<dbReference type="AlphaFoldDB" id="A0A5C8F8J3"/>
<feature type="transmembrane region" description="Helical" evidence="1">
    <location>
        <begin position="185"/>
        <end position="209"/>
    </location>
</feature>
<keyword evidence="1" id="KW-0812">Transmembrane</keyword>
<evidence type="ECO:0000313" key="2">
    <source>
        <dbReference type="EMBL" id="TXJ45724.1"/>
    </source>
</evidence>
<keyword evidence="1" id="KW-1133">Transmembrane helix</keyword>
<organism evidence="2 3">
    <name type="scientific">Brachyspira aalborgi</name>
    <dbReference type="NCBI Taxonomy" id="29522"/>
    <lineage>
        <taxon>Bacteria</taxon>
        <taxon>Pseudomonadati</taxon>
        <taxon>Spirochaetota</taxon>
        <taxon>Spirochaetia</taxon>
        <taxon>Brachyspirales</taxon>
        <taxon>Brachyspiraceae</taxon>
        <taxon>Brachyspira</taxon>
    </lineage>
</organism>
<feature type="transmembrane region" description="Helical" evidence="1">
    <location>
        <begin position="64"/>
        <end position="82"/>
    </location>
</feature>